<organism evidence="2 3">
    <name type="scientific">Elysia marginata</name>
    <dbReference type="NCBI Taxonomy" id="1093978"/>
    <lineage>
        <taxon>Eukaryota</taxon>
        <taxon>Metazoa</taxon>
        <taxon>Spiralia</taxon>
        <taxon>Lophotrochozoa</taxon>
        <taxon>Mollusca</taxon>
        <taxon>Gastropoda</taxon>
        <taxon>Heterobranchia</taxon>
        <taxon>Euthyneura</taxon>
        <taxon>Panpulmonata</taxon>
        <taxon>Sacoglossa</taxon>
        <taxon>Placobranchoidea</taxon>
        <taxon>Plakobranchidae</taxon>
        <taxon>Elysia</taxon>
    </lineage>
</organism>
<reference evidence="2 3" key="1">
    <citation type="journal article" date="2021" name="Elife">
        <title>Chloroplast acquisition without the gene transfer in kleptoplastic sea slugs, Plakobranchus ocellatus.</title>
        <authorList>
            <person name="Maeda T."/>
            <person name="Takahashi S."/>
            <person name="Yoshida T."/>
            <person name="Shimamura S."/>
            <person name="Takaki Y."/>
            <person name="Nagai Y."/>
            <person name="Toyoda A."/>
            <person name="Suzuki Y."/>
            <person name="Arimoto A."/>
            <person name="Ishii H."/>
            <person name="Satoh N."/>
            <person name="Nishiyama T."/>
            <person name="Hasebe M."/>
            <person name="Maruyama T."/>
            <person name="Minagawa J."/>
            <person name="Obokata J."/>
            <person name="Shigenobu S."/>
        </authorList>
    </citation>
    <scope>NUCLEOTIDE SEQUENCE [LARGE SCALE GENOMIC DNA]</scope>
</reference>
<feature type="signal peptide" evidence="1">
    <location>
        <begin position="1"/>
        <end position="19"/>
    </location>
</feature>
<accession>A0AAV4F6I0</accession>
<proteinExistence type="predicted"/>
<name>A0AAV4F6I0_9GAST</name>
<gene>
    <name evidence="2" type="ORF">ElyMa_002012800</name>
</gene>
<evidence type="ECO:0000256" key="1">
    <source>
        <dbReference type="SAM" id="SignalP"/>
    </source>
</evidence>
<keyword evidence="3" id="KW-1185">Reference proteome</keyword>
<dbReference type="AlphaFoldDB" id="A0AAV4F6I0"/>
<protein>
    <submittedName>
        <fullName evidence="2">Uncharacterized protein</fullName>
    </submittedName>
</protein>
<keyword evidence="1" id="KW-0732">Signal</keyword>
<comment type="caution">
    <text evidence="2">The sequence shown here is derived from an EMBL/GenBank/DDBJ whole genome shotgun (WGS) entry which is preliminary data.</text>
</comment>
<dbReference type="Proteomes" id="UP000762676">
    <property type="component" value="Unassembled WGS sequence"/>
</dbReference>
<evidence type="ECO:0000313" key="2">
    <source>
        <dbReference type="EMBL" id="GFR67985.1"/>
    </source>
</evidence>
<feature type="chain" id="PRO_5043876012" evidence="1">
    <location>
        <begin position="20"/>
        <end position="106"/>
    </location>
</feature>
<dbReference type="EMBL" id="BMAT01004082">
    <property type="protein sequence ID" value="GFR67985.1"/>
    <property type="molecule type" value="Genomic_DNA"/>
</dbReference>
<evidence type="ECO:0000313" key="3">
    <source>
        <dbReference type="Proteomes" id="UP000762676"/>
    </source>
</evidence>
<sequence length="106" mass="11378">MRKFLAVLLVVAMIGLALAEPELEKRFIRKTLKKAWKGIKTGSKKLYASYKDSDLRKKVKDVGKAGVKFVADKLGGGLDFLQGKLTSKTVGAVAAPATAVVTKGSR</sequence>